<name>A0ABP2CTT0_9GAMM</name>
<evidence type="ECO:0000313" key="1">
    <source>
        <dbReference type="EMBL" id="EAQ33205.1"/>
    </source>
</evidence>
<sequence>MKTTASQQVEVVTDILCDACGTSVVPDFQKKHRDNLNDFSDYGMLNASYGYGSNQDGESFHFDLCESCFKELTKKIADIRTLNSGSL</sequence>
<keyword evidence="2" id="KW-1185">Reference proteome</keyword>
<dbReference type="Proteomes" id="UP000016543">
    <property type="component" value="Unassembled WGS sequence"/>
</dbReference>
<comment type="caution">
    <text evidence="1">The sequence shown here is derived from an EMBL/GenBank/DDBJ whole genome shotgun (WGS) entry which is preliminary data.</text>
</comment>
<evidence type="ECO:0000313" key="2">
    <source>
        <dbReference type="Proteomes" id="UP000016543"/>
    </source>
</evidence>
<reference evidence="1 2" key="1">
    <citation type="submission" date="2006-01" db="EMBL/GenBank/DDBJ databases">
        <authorList>
            <person name="Brettar I."/>
            <person name="Hofle M."/>
            <person name="Ferriera S."/>
            <person name="Johnson J."/>
            <person name="Kravitz S."/>
            <person name="Halpern A."/>
            <person name="Remington K."/>
            <person name="Beeson K."/>
            <person name="Tran B."/>
            <person name="Rogers Y.-H."/>
            <person name="Friedman R."/>
            <person name="Venter J.C."/>
        </authorList>
    </citation>
    <scope>NUCLEOTIDE SEQUENCE [LARGE SCALE GENOMIC DNA]</scope>
    <source>
        <strain evidence="1 2">OS145</strain>
    </source>
</reference>
<gene>
    <name evidence="1" type="ORF">OS145_02515</name>
</gene>
<proteinExistence type="predicted"/>
<organism evidence="1 2">
    <name type="scientific">Idiomarina baltica OS145</name>
    <dbReference type="NCBI Taxonomy" id="314276"/>
    <lineage>
        <taxon>Bacteria</taxon>
        <taxon>Pseudomonadati</taxon>
        <taxon>Pseudomonadota</taxon>
        <taxon>Gammaproteobacteria</taxon>
        <taxon>Alteromonadales</taxon>
        <taxon>Idiomarinaceae</taxon>
        <taxon>Idiomarina</taxon>
    </lineage>
</organism>
<protein>
    <submittedName>
        <fullName evidence="1">Uncharacterized protein</fullName>
    </submittedName>
</protein>
<dbReference type="EMBL" id="AAMX01000001">
    <property type="protein sequence ID" value="EAQ33205.1"/>
    <property type="molecule type" value="Genomic_DNA"/>
</dbReference>
<accession>A0ABP2CTT0</accession>
<dbReference type="RefSeq" id="WP_006953929.1">
    <property type="nucleotide sequence ID" value="NZ_AAMX01000001.1"/>
</dbReference>